<dbReference type="EMBL" id="JABFAB010238214">
    <property type="protein sequence ID" value="MBA0670811.1"/>
    <property type="molecule type" value="Genomic_DNA"/>
</dbReference>
<gene>
    <name evidence="1" type="ORF">Goklo_024488</name>
</gene>
<dbReference type="Proteomes" id="UP000593573">
    <property type="component" value="Unassembled WGS sequence"/>
</dbReference>
<dbReference type="AlphaFoldDB" id="A0A7J8W6Z3"/>
<keyword evidence="2" id="KW-1185">Reference proteome</keyword>
<evidence type="ECO:0000313" key="2">
    <source>
        <dbReference type="Proteomes" id="UP000593573"/>
    </source>
</evidence>
<accession>A0A7J8W6Z3</accession>
<name>A0A7J8W6Z3_9ROSI</name>
<reference evidence="1 2" key="1">
    <citation type="journal article" date="2019" name="Genome Biol. Evol.">
        <title>Insights into the evolution of the New World diploid cottons (Gossypium, subgenus Houzingenia) based on genome sequencing.</title>
        <authorList>
            <person name="Grover C.E."/>
            <person name="Arick M.A. 2nd"/>
            <person name="Thrash A."/>
            <person name="Conover J.L."/>
            <person name="Sanders W.S."/>
            <person name="Peterson D.G."/>
            <person name="Frelichowski J.E."/>
            <person name="Scheffler J.A."/>
            <person name="Scheffler B.E."/>
            <person name="Wendel J.F."/>
        </authorList>
    </citation>
    <scope>NUCLEOTIDE SEQUENCE [LARGE SCALE GENOMIC DNA]</scope>
    <source>
        <strain evidence="1">57</strain>
        <tissue evidence="1">Leaf</tissue>
    </source>
</reference>
<organism evidence="1 2">
    <name type="scientific">Gossypium klotzschianum</name>
    <dbReference type="NCBI Taxonomy" id="34286"/>
    <lineage>
        <taxon>Eukaryota</taxon>
        <taxon>Viridiplantae</taxon>
        <taxon>Streptophyta</taxon>
        <taxon>Embryophyta</taxon>
        <taxon>Tracheophyta</taxon>
        <taxon>Spermatophyta</taxon>
        <taxon>Magnoliopsida</taxon>
        <taxon>eudicotyledons</taxon>
        <taxon>Gunneridae</taxon>
        <taxon>Pentapetalae</taxon>
        <taxon>rosids</taxon>
        <taxon>malvids</taxon>
        <taxon>Malvales</taxon>
        <taxon>Malvaceae</taxon>
        <taxon>Malvoideae</taxon>
        <taxon>Gossypium</taxon>
    </lineage>
</organism>
<sequence>MFSSITMNMQMNAGKEKLARLES</sequence>
<protein>
    <submittedName>
        <fullName evidence="1">Uncharacterized protein</fullName>
    </submittedName>
</protein>
<proteinExistence type="predicted"/>
<comment type="caution">
    <text evidence="1">The sequence shown here is derived from an EMBL/GenBank/DDBJ whole genome shotgun (WGS) entry which is preliminary data.</text>
</comment>
<evidence type="ECO:0000313" key="1">
    <source>
        <dbReference type="EMBL" id="MBA0670811.1"/>
    </source>
</evidence>